<gene>
    <name evidence="2" type="ORF">NESM_000470400</name>
</gene>
<feature type="region of interest" description="Disordered" evidence="1">
    <location>
        <begin position="123"/>
        <end position="259"/>
    </location>
</feature>
<feature type="region of interest" description="Disordered" evidence="1">
    <location>
        <begin position="49"/>
        <end position="109"/>
    </location>
</feature>
<reference evidence="2 3" key="1">
    <citation type="journal article" date="2021" name="MBio">
        <title>A New Model Trypanosomatid, Novymonas esmeraldas: Genomic Perception of Its 'Candidatus Pandoraea novymonadis' Endosymbiont.</title>
        <authorList>
            <person name="Zakharova A."/>
            <person name="Saura A."/>
            <person name="Butenko A."/>
            <person name="Podesvova L."/>
            <person name="Warmusova S."/>
            <person name="Kostygov A.Y."/>
            <person name="Nenarokova A."/>
            <person name="Lukes J."/>
            <person name="Opperdoes F.R."/>
            <person name="Yurchenko V."/>
        </authorList>
    </citation>
    <scope>NUCLEOTIDE SEQUENCE [LARGE SCALE GENOMIC DNA]</scope>
    <source>
        <strain evidence="2 3">E262AT.01</strain>
    </source>
</reference>
<feature type="compositionally biased region" description="Gly residues" evidence="1">
    <location>
        <begin position="539"/>
        <end position="551"/>
    </location>
</feature>
<feature type="compositionally biased region" description="Gly residues" evidence="1">
    <location>
        <begin position="341"/>
        <end position="384"/>
    </location>
</feature>
<name>A0AAW0EQA2_9TRYP</name>
<feature type="compositionally biased region" description="Basic and acidic residues" evidence="1">
    <location>
        <begin position="796"/>
        <end position="805"/>
    </location>
</feature>
<feature type="region of interest" description="Disordered" evidence="1">
    <location>
        <begin position="427"/>
        <end position="579"/>
    </location>
</feature>
<protein>
    <submittedName>
        <fullName evidence="2">Uncharacterized protein</fullName>
    </submittedName>
</protein>
<feature type="compositionally biased region" description="Basic and acidic residues" evidence="1">
    <location>
        <begin position="169"/>
        <end position="183"/>
    </location>
</feature>
<feature type="compositionally biased region" description="Gly residues" evidence="1">
    <location>
        <begin position="560"/>
        <end position="574"/>
    </location>
</feature>
<keyword evidence="3" id="KW-1185">Reference proteome</keyword>
<comment type="caution">
    <text evidence="2">The sequence shown here is derived from an EMBL/GenBank/DDBJ whole genome shotgun (WGS) entry which is preliminary data.</text>
</comment>
<feature type="compositionally biased region" description="Low complexity" evidence="1">
    <location>
        <begin position="64"/>
        <end position="95"/>
    </location>
</feature>
<dbReference type="Proteomes" id="UP001430356">
    <property type="component" value="Unassembled WGS sequence"/>
</dbReference>
<feature type="region of interest" description="Disordered" evidence="1">
    <location>
        <begin position="750"/>
        <end position="938"/>
    </location>
</feature>
<feature type="compositionally biased region" description="Basic and acidic residues" evidence="1">
    <location>
        <begin position="235"/>
        <end position="245"/>
    </location>
</feature>
<evidence type="ECO:0000313" key="3">
    <source>
        <dbReference type="Proteomes" id="UP001430356"/>
    </source>
</evidence>
<feature type="region of interest" description="Disordered" evidence="1">
    <location>
        <begin position="608"/>
        <end position="685"/>
    </location>
</feature>
<evidence type="ECO:0000256" key="1">
    <source>
        <dbReference type="SAM" id="MobiDB-lite"/>
    </source>
</evidence>
<sequence length="938" mass="95981">MDNEHYIYARPVVVTEDRIKEAAERQAKQKALRAALDRQVREAERLKAEAHRAMAGHGTRVNNPTVTAPSSSSSAAVASVGTSSPAIGASTATPAGPSPPPPGTGGAVESTQYTFSFREGQGTFEVGGTSARRLQATLPPSAEGRDRGGGGGEGGRVVAAAPRVQPPSRELDGGAGRRTDRGGRGAAPTAASGNGEYQTNSLPLNFSMAKGVAGRQAPSRERRASDGSRPSGGASRERGGGDDASGRSSNKGSGGYDTQSLPVELIYKLGQAASNGSSNSGAVARPPLHRVATPQRSPSSGRPSEPVALAQVSSSSMTAAAVRDPFVSPLENRTSSPDWAGLGGAAAGGGRPFLSPRGGGKGGPRVPGSGGGTPKEKALGGGGVHVSPRVSARPAGGILPPLNARSDSDVIEMSAVLDAATPHREYSGLVAANGRTPGSAAQPSSRRRTSSTPAERQLRLSPPASPRDATAAEQARKQTEREKAWEEQVKKLKAELRKARAKGAGRGGPKAEERGGLGSTPRRAETAPDPPPHPVVRGGASGGIGGGAGGVHGRHNNNNNGGGGGGGGGRGVVGSGRLHPVEKMDFGKAHIFTRENFRPITAPEDATAYFGLLSPPPSLPPVVQPPKPRSREQQARPGGGGGGEAAGSKGRRVTAEEEAETTPAASSPITNAAQTFASTGTSGEESLKLASLTTRQVTLGLPDDGGSDPVPIQLSHLLQFVEAQIITATQAENLWDFFALSPDVAHVGGRDGEGDRGGSPHPVNGERGVWERQKCSPRSDSAGDAVVEVEVEEVSEERPATRDVGDEQGGGGGGFYTPHSPPPPPSAVLAPALRRKISRRYSEQEADAVQHLQPHKPVPDARRRVSPGGSGDRGVSGGRRVSPHKAQAPRRLSAGTAAAAASDRRGGGSDEDEHGTGTFDTYSELVLPPGLKDDEDEE</sequence>
<dbReference type="AlphaFoldDB" id="A0AAW0EQA2"/>
<feature type="region of interest" description="Disordered" evidence="1">
    <location>
        <begin position="272"/>
        <end position="404"/>
    </location>
</feature>
<evidence type="ECO:0000313" key="2">
    <source>
        <dbReference type="EMBL" id="KAK7195432.1"/>
    </source>
</evidence>
<dbReference type="EMBL" id="JAECZO010000054">
    <property type="protein sequence ID" value="KAK7195432.1"/>
    <property type="molecule type" value="Genomic_DNA"/>
</dbReference>
<feature type="compositionally biased region" description="Gly residues" evidence="1">
    <location>
        <begin position="868"/>
        <end position="877"/>
    </location>
</feature>
<feature type="compositionally biased region" description="Low complexity" evidence="1">
    <location>
        <begin position="889"/>
        <end position="901"/>
    </location>
</feature>
<feature type="compositionally biased region" description="Polar residues" evidence="1">
    <location>
        <begin position="195"/>
        <end position="204"/>
    </location>
</feature>
<feature type="compositionally biased region" description="Polar residues" evidence="1">
    <location>
        <begin position="669"/>
        <end position="684"/>
    </location>
</feature>
<feature type="compositionally biased region" description="Low complexity" evidence="1">
    <location>
        <begin position="272"/>
        <end position="284"/>
    </location>
</feature>
<proteinExistence type="predicted"/>
<feature type="compositionally biased region" description="Basic and acidic residues" evidence="1">
    <location>
        <begin position="474"/>
        <end position="498"/>
    </location>
</feature>
<feature type="compositionally biased region" description="Pro residues" evidence="1">
    <location>
        <begin position="614"/>
        <end position="627"/>
    </location>
</feature>
<dbReference type="PANTHER" id="PTHR48125">
    <property type="entry name" value="LP07818P1"/>
    <property type="match status" value="1"/>
</dbReference>
<accession>A0AAW0EQA2</accession>
<organism evidence="2 3">
    <name type="scientific">Novymonas esmeraldas</name>
    <dbReference type="NCBI Taxonomy" id="1808958"/>
    <lineage>
        <taxon>Eukaryota</taxon>
        <taxon>Discoba</taxon>
        <taxon>Euglenozoa</taxon>
        <taxon>Kinetoplastea</taxon>
        <taxon>Metakinetoplastina</taxon>
        <taxon>Trypanosomatida</taxon>
        <taxon>Trypanosomatidae</taxon>
        <taxon>Novymonas</taxon>
    </lineage>
</organism>
<dbReference type="PANTHER" id="PTHR48125:SF10">
    <property type="entry name" value="OS12G0136300 PROTEIN"/>
    <property type="match status" value="1"/>
</dbReference>
<feature type="compositionally biased region" description="Low complexity" evidence="1">
    <location>
        <begin position="439"/>
        <end position="454"/>
    </location>
</feature>